<evidence type="ECO:0000313" key="3">
    <source>
        <dbReference type="Proteomes" id="UP000599074"/>
    </source>
</evidence>
<reference evidence="2" key="1">
    <citation type="submission" date="2021-01" db="EMBL/GenBank/DDBJ databases">
        <title>Whole genome shotgun sequence of Planosporangium mesophilum NBRC 109066.</title>
        <authorList>
            <person name="Komaki H."/>
            <person name="Tamura T."/>
        </authorList>
    </citation>
    <scope>NUCLEOTIDE SEQUENCE</scope>
    <source>
        <strain evidence="2">NBRC 109066</strain>
    </source>
</reference>
<organism evidence="2 3">
    <name type="scientific">Planosporangium mesophilum</name>
    <dbReference type="NCBI Taxonomy" id="689768"/>
    <lineage>
        <taxon>Bacteria</taxon>
        <taxon>Bacillati</taxon>
        <taxon>Actinomycetota</taxon>
        <taxon>Actinomycetes</taxon>
        <taxon>Micromonosporales</taxon>
        <taxon>Micromonosporaceae</taxon>
        <taxon>Planosporangium</taxon>
    </lineage>
</organism>
<gene>
    <name evidence="2" type="primary">pilM</name>
    <name evidence="2" type="ORF">Pme01_41280</name>
</gene>
<dbReference type="AlphaFoldDB" id="A0A8J3X252"/>
<dbReference type="Gene3D" id="3.30.1490.300">
    <property type="match status" value="1"/>
</dbReference>
<name>A0A8J3X252_9ACTN</name>
<evidence type="ECO:0000313" key="2">
    <source>
        <dbReference type="EMBL" id="GII24531.1"/>
    </source>
</evidence>
<dbReference type="PANTHER" id="PTHR32432:SF3">
    <property type="entry name" value="ETHANOLAMINE UTILIZATION PROTEIN EUTJ"/>
    <property type="match status" value="1"/>
</dbReference>
<dbReference type="PIRSF" id="PIRSF019169">
    <property type="entry name" value="PilM"/>
    <property type="match status" value="1"/>
</dbReference>
<accession>A0A8J3X252</accession>
<dbReference type="InterPro" id="IPR043129">
    <property type="entry name" value="ATPase_NBD"/>
</dbReference>
<keyword evidence="3" id="KW-1185">Reference proteome</keyword>
<dbReference type="NCBIfam" id="TIGR01175">
    <property type="entry name" value="pilM"/>
    <property type="match status" value="1"/>
</dbReference>
<evidence type="ECO:0000259" key="1">
    <source>
        <dbReference type="SMART" id="SM00842"/>
    </source>
</evidence>
<proteinExistence type="predicted"/>
<dbReference type="SMART" id="SM00842">
    <property type="entry name" value="FtsA"/>
    <property type="match status" value="1"/>
</dbReference>
<dbReference type="InterPro" id="IPR005883">
    <property type="entry name" value="PilM"/>
</dbReference>
<dbReference type="Pfam" id="PF11104">
    <property type="entry name" value="PilM_2"/>
    <property type="match status" value="1"/>
</dbReference>
<dbReference type="InterPro" id="IPR050696">
    <property type="entry name" value="FtsA/MreB"/>
</dbReference>
<protein>
    <submittedName>
        <fullName evidence="2">Pilus assembly protein PilM</fullName>
    </submittedName>
</protein>
<comment type="caution">
    <text evidence="2">The sequence shown here is derived from an EMBL/GenBank/DDBJ whole genome shotgun (WGS) entry which is preliminary data.</text>
</comment>
<dbReference type="Gene3D" id="3.30.420.40">
    <property type="match status" value="2"/>
</dbReference>
<dbReference type="GO" id="GO:0051301">
    <property type="term" value="P:cell division"/>
    <property type="evidence" value="ECO:0007669"/>
    <property type="project" value="InterPro"/>
</dbReference>
<sequence length="340" mass="35721">MAATAPIGLDIGSMSIRAVETGRGKDGPVVTKFGQTPLPQGAVRGGIVQDDKAVTLALKQLWSSTKFRSRKVVLGVTNPQVVVRELSVANLPERELRASLPFQVRDSLPLPVERSLLDFHPLEEPGRSETVRGLLIAAPKDAVVTVVSAIERAGLHVVSVDLASFALLRAVSRTDGQVEAIVDIGAQATSVVIHADGEPLIVRTIPRGGAEITEHVAGRLGVAVPEAESIKCHVGLRSDVDPGTAEVIREAVWPIVNEIRSSFAYLSTGDRQARVTRLALSGGGCLLPGLSETLATQLGVDVVPADPTIRLGGWRRSRKDAVEPSRSSAAVSIGLALGAA</sequence>
<dbReference type="CDD" id="cd24049">
    <property type="entry name" value="ASKHA_NBD_PilM"/>
    <property type="match status" value="1"/>
</dbReference>
<dbReference type="SUPFAM" id="SSF53067">
    <property type="entry name" value="Actin-like ATPase domain"/>
    <property type="match status" value="2"/>
</dbReference>
<dbReference type="EMBL" id="BOON01000039">
    <property type="protein sequence ID" value="GII24531.1"/>
    <property type="molecule type" value="Genomic_DNA"/>
</dbReference>
<dbReference type="InterPro" id="IPR003494">
    <property type="entry name" value="SHS2_FtsA"/>
</dbReference>
<dbReference type="PANTHER" id="PTHR32432">
    <property type="entry name" value="CELL DIVISION PROTEIN FTSA-RELATED"/>
    <property type="match status" value="1"/>
</dbReference>
<dbReference type="Proteomes" id="UP000599074">
    <property type="component" value="Unassembled WGS sequence"/>
</dbReference>
<dbReference type="RefSeq" id="WP_168117047.1">
    <property type="nucleotide sequence ID" value="NZ_BOON01000039.1"/>
</dbReference>
<feature type="domain" description="SHS2" evidence="1">
    <location>
        <begin position="6"/>
        <end position="171"/>
    </location>
</feature>